<dbReference type="FunFam" id="3.40.50.720:FF:000019">
    <property type="entry name" value="Glycerol-3-phosphate dehydrogenase [NAD(P)+]"/>
    <property type="match status" value="1"/>
</dbReference>
<dbReference type="GO" id="GO:0046168">
    <property type="term" value="P:glycerol-3-phosphate catabolic process"/>
    <property type="evidence" value="ECO:0007669"/>
    <property type="project" value="InterPro"/>
</dbReference>
<dbReference type="PANTHER" id="PTHR11728">
    <property type="entry name" value="GLYCEROL-3-PHOSPHATE DEHYDROGENASE"/>
    <property type="match status" value="1"/>
</dbReference>
<dbReference type="EMBL" id="UINC01104170">
    <property type="protein sequence ID" value="SVC67122.1"/>
    <property type="molecule type" value="Genomic_DNA"/>
</dbReference>
<feature type="domain" description="Glycerol-3-phosphate dehydrogenase NAD-dependent C-terminal" evidence="5">
    <location>
        <begin position="179"/>
        <end position="319"/>
    </location>
</feature>
<gene>
    <name evidence="6" type="ORF">METZ01_LOCUS319976</name>
</gene>
<feature type="non-terminal residue" evidence="6">
    <location>
        <position position="324"/>
    </location>
</feature>
<dbReference type="FunFam" id="1.10.1040.10:FF:000001">
    <property type="entry name" value="Glycerol-3-phosphate dehydrogenase [NAD(P)+]"/>
    <property type="match status" value="1"/>
</dbReference>
<dbReference type="GO" id="GO:0051287">
    <property type="term" value="F:NAD binding"/>
    <property type="evidence" value="ECO:0007669"/>
    <property type="project" value="InterPro"/>
</dbReference>
<dbReference type="InterPro" id="IPR006109">
    <property type="entry name" value="G3P_DH_NAD-dep_C"/>
</dbReference>
<organism evidence="6">
    <name type="scientific">marine metagenome</name>
    <dbReference type="NCBI Taxonomy" id="408172"/>
    <lineage>
        <taxon>unclassified sequences</taxon>
        <taxon>metagenomes</taxon>
        <taxon>ecological metagenomes</taxon>
    </lineage>
</organism>
<accession>A0A382P5C1</accession>
<dbReference type="SUPFAM" id="SSF48179">
    <property type="entry name" value="6-phosphogluconate dehydrogenase C-terminal domain-like"/>
    <property type="match status" value="1"/>
</dbReference>
<dbReference type="NCBIfam" id="NF000940">
    <property type="entry name" value="PRK00094.1-2"/>
    <property type="match status" value="1"/>
</dbReference>
<dbReference type="GO" id="GO:0047952">
    <property type="term" value="F:glycerol-3-phosphate dehydrogenase [NAD(P)+] activity"/>
    <property type="evidence" value="ECO:0007669"/>
    <property type="project" value="TreeGrafter"/>
</dbReference>
<evidence type="ECO:0000256" key="2">
    <source>
        <dbReference type="ARBA" id="ARBA00023002"/>
    </source>
</evidence>
<dbReference type="PANTHER" id="PTHR11728:SF1">
    <property type="entry name" value="GLYCEROL-3-PHOSPHATE DEHYDROGENASE [NAD(+)] 2, CHLOROPLASTIC"/>
    <property type="match status" value="1"/>
</dbReference>
<dbReference type="InterPro" id="IPR036291">
    <property type="entry name" value="NAD(P)-bd_dom_sf"/>
</dbReference>
<reference evidence="6" key="1">
    <citation type="submission" date="2018-05" db="EMBL/GenBank/DDBJ databases">
        <authorList>
            <person name="Lanie J.A."/>
            <person name="Ng W.-L."/>
            <person name="Kazmierczak K.M."/>
            <person name="Andrzejewski T.M."/>
            <person name="Davidsen T.M."/>
            <person name="Wayne K.J."/>
            <person name="Tettelin H."/>
            <person name="Glass J.I."/>
            <person name="Rusch D."/>
            <person name="Podicherti R."/>
            <person name="Tsui H.-C.T."/>
            <person name="Winkler M.E."/>
        </authorList>
    </citation>
    <scope>NUCLEOTIDE SEQUENCE</scope>
</reference>
<dbReference type="InterPro" id="IPR008927">
    <property type="entry name" value="6-PGluconate_DH-like_C_sf"/>
</dbReference>
<dbReference type="PIRSF" id="PIRSF000114">
    <property type="entry name" value="Glycerol-3-P_dh"/>
    <property type="match status" value="1"/>
</dbReference>
<dbReference type="InterPro" id="IPR011128">
    <property type="entry name" value="G3P_DH_NAD-dep_N"/>
</dbReference>
<dbReference type="Pfam" id="PF07479">
    <property type="entry name" value="NAD_Gly3P_dh_C"/>
    <property type="match status" value="1"/>
</dbReference>
<dbReference type="HAMAP" id="MF_00394">
    <property type="entry name" value="NAD_Glyc3P_dehydrog"/>
    <property type="match status" value="1"/>
</dbReference>
<dbReference type="Pfam" id="PF01210">
    <property type="entry name" value="NAD_Gly3P_dh_N"/>
    <property type="match status" value="1"/>
</dbReference>
<proteinExistence type="inferred from homology"/>
<keyword evidence="3" id="KW-0520">NAD</keyword>
<protein>
    <recommendedName>
        <fullName evidence="7">Glycerol-3-phosphate dehydrogenase NAD-dependent N-terminal domain-containing protein</fullName>
    </recommendedName>
</protein>
<dbReference type="PROSITE" id="PS00957">
    <property type="entry name" value="NAD_G3PDH"/>
    <property type="match status" value="1"/>
</dbReference>
<evidence type="ECO:0000313" key="6">
    <source>
        <dbReference type="EMBL" id="SVC67122.1"/>
    </source>
</evidence>
<dbReference type="Gene3D" id="1.10.1040.10">
    <property type="entry name" value="N-(1-d-carboxylethyl)-l-norvaline Dehydrogenase, domain 2"/>
    <property type="match status" value="1"/>
</dbReference>
<comment type="similarity">
    <text evidence="1">Belongs to the NAD-dependent glycerol-3-phosphate dehydrogenase family.</text>
</comment>
<dbReference type="GO" id="GO:0005975">
    <property type="term" value="P:carbohydrate metabolic process"/>
    <property type="evidence" value="ECO:0007669"/>
    <property type="project" value="InterPro"/>
</dbReference>
<evidence type="ECO:0000256" key="3">
    <source>
        <dbReference type="ARBA" id="ARBA00023027"/>
    </source>
</evidence>
<dbReference type="Gene3D" id="3.40.50.720">
    <property type="entry name" value="NAD(P)-binding Rossmann-like Domain"/>
    <property type="match status" value="1"/>
</dbReference>
<dbReference type="NCBIfam" id="NF000942">
    <property type="entry name" value="PRK00094.1-4"/>
    <property type="match status" value="1"/>
</dbReference>
<sequence>VENISLLGCGTWGSALAQILTKRGHHVTAWHYKPDVVSSIDKARKHPRLENFRFHPKIIFNSSLTETLEGSDCIVIAVPSHFVRDIMKKTANFAPKDAIIVNLAKGIENDTLKTMSQVIKEVTKTDESQIVSLYGPSHAEEVIAGYPTTLVSASIEKSSANYVQKVFSSNMIRVYTNDDIYGVELGGSLKNVIAIAAGICDGLGFGDNTKAALLTRGIAEITRLGVAMGANSTTFNGLSGIGDLIATCLSKHSRNRYVGEKIAKGNKLSDILDKMDMVAEGVKTTRSVYDLSKKYNVEMPISNGVYNVLFKENDPKRIVAELMT</sequence>
<feature type="domain" description="Glycerol-3-phosphate dehydrogenase NAD-dependent N-terminal" evidence="4">
    <location>
        <begin position="4"/>
        <end position="158"/>
    </location>
</feature>
<dbReference type="PRINTS" id="PR00077">
    <property type="entry name" value="GPDHDRGNASE"/>
</dbReference>
<dbReference type="SUPFAM" id="SSF51735">
    <property type="entry name" value="NAD(P)-binding Rossmann-fold domains"/>
    <property type="match status" value="1"/>
</dbReference>
<dbReference type="GO" id="GO:0005829">
    <property type="term" value="C:cytosol"/>
    <property type="evidence" value="ECO:0007669"/>
    <property type="project" value="TreeGrafter"/>
</dbReference>
<evidence type="ECO:0000259" key="5">
    <source>
        <dbReference type="Pfam" id="PF07479"/>
    </source>
</evidence>
<evidence type="ECO:0000259" key="4">
    <source>
        <dbReference type="Pfam" id="PF01210"/>
    </source>
</evidence>
<feature type="non-terminal residue" evidence="6">
    <location>
        <position position="1"/>
    </location>
</feature>
<evidence type="ECO:0000256" key="1">
    <source>
        <dbReference type="ARBA" id="ARBA00011009"/>
    </source>
</evidence>
<evidence type="ECO:0008006" key="7">
    <source>
        <dbReference type="Google" id="ProtNLM"/>
    </source>
</evidence>
<dbReference type="InterPro" id="IPR006168">
    <property type="entry name" value="G3P_DH_NAD-dep"/>
</dbReference>
<name>A0A382P5C1_9ZZZZ</name>
<dbReference type="AlphaFoldDB" id="A0A382P5C1"/>
<dbReference type="InterPro" id="IPR013328">
    <property type="entry name" value="6PGD_dom2"/>
</dbReference>
<keyword evidence="2" id="KW-0560">Oxidoreductase</keyword>